<dbReference type="OrthoDB" id="10432280at2759"/>
<keyword evidence="2" id="KW-0732">Signal</keyword>
<comment type="caution">
    <text evidence="3">The sequence shown here is derived from an EMBL/GenBank/DDBJ whole genome shotgun (WGS) entry which is preliminary data.</text>
</comment>
<feature type="chain" id="PRO_5001810555" evidence="2">
    <location>
        <begin position="29"/>
        <end position="416"/>
    </location>
</feature>
<dbReference type="EMBL" id="AFYV02001980">
    <property type="protein sequence ID" value="KFG60192.1"/>
    <property type="molecule type" value="Genomic_DNA"/>
</dbReference>
<evidence type="ECO:0000256" key="1">
    <source>
        <dbReference type="SAM" id="MobiDB-lite"/>
    </source>
</evidence>
<dbReference type="Proteomes" id="UP000028834">
    <property type="component" value="Unassembled WGS sequence"/>
</dbReference>
<organism evidence="3 4">
    <name type="scientific">Toxoplasma gondii RUB</name>
    <dbReference type="NCBI Taxonomy" id="935652"/>
    <lineage>
        <taxon>Eukaryota</taxon>
        <taxon>Sar</taxon>
        <taxon>Alveolata</taxon>
        <taxon>Apicomplexa</taxon>
        <taxon>Conoidasida</taxon>
        <taxon>Coccidia</taxon>
        <taxon>Eucoccidiorida</taxon>
        <taxon>Eimeriorina</taxon>
        <taxon>Sarcocystidae</taxon>
        <taxon>Toxoplasma</taxon>
    </lineage>
</organism>
<feature type="compositionally biased region" description="Low complexity" evidence="1">
    <location>
        <begin position="163"/>
        <end position="202"/>
    </location>
</feature>
<feature type="compositionally biased region" description="Gly residues" evidence="1">
    <location>
        <begin position="203"/>
        <end position="218"/>
    </location>
</feature>
<accession>A0A086LU74</accession>
<dbReference type="VEuPathDB" id="ToxoDB:TGRUB_243140"/>
<feature type="compositionally biased region" description="Polar residues" evidence="1">
    <location>
        <begin position="334"/>
        <end position="345"/>
    </location>
</feature>
<feature type="compositionally biased region" description="Polar residues" evidence="1">
    <location>
        <begin position="231"/>
        <end position="247"/>
    </location>
</feature>
<feature type="signal peptide" evidence="2">
    <location>
        <begin position="1"/>
        <end position="28"/>
    </location>
</feature>
<sequence length="416" mass="42550">MERQALRAALLAFLVAITVPGAPSGASGSETEPDFIVTIRSNGVEENTQQVFSLRPSATLRVVDESAKAFFLPQSATADQDSAPAYNYAYVFENGRCNFERTVAYKDAFPGHSQSLWVRSSSHENAGGNVPEGGIPIYTFTNPPAEHLNGGVSFCVRFTTDSAATSTTTTSPTTAAVVTSSDASATSSSTSTDSTASDASTSPGGGSTGQSEQSGGGTSAEDSGSEKRPTEPSTPSDGSPQNSSSVGERNHEIDQEGSETTDGDGGSAATHPSPGLVGPSKQQNHINPPSPGTSPKEPDASNGLAEQSQNTQHSTSNASPPPAGNAHASGPEELNTTQSSKTPVSQRIPPASPVMEGAASEDLTARLRRLSDTDTSAVKYLTIVVHSAAAGSSAGTLTLSGALPSVVATLMFAFYF</sequence>
<dbReference type="AlphaFoldDB" id="A0A086LU74"/>
<gene>
    <name evidence="3" type="ORF">TGRUB_243140</name>
</gene>
<evidence type="ECO:0000256" key="2">
    <source>
        <dbReference type="SAM" id="SignalP"/>
    </source>
</evidence>
<reference evidence="3 4" key="1">
    <citation type="submission" date="2014-05" db="EMBL/GenBank/DDBJ databases">
        <authorList>
            <person name="Sibley D."/>
            <person name="Venepally P."/>
            <person name="Karamycheva S."/>
            <person name="Hadjithomas M."/>
            <person name="Khan A."/>
            <person name="Brunk B."/>
            <person name="Roos D."/>
            <person name="Caler E."/>
            <person name="Lorenzi H."/>
        </authorList>
    </citation>
    <scope>NUCLEOTIDE SEQUENCE [LARGE SCALE GENOMIC DNA]</scope>
    <source>
        <strain evidence="3 4">RUB</strain>
    </source>
</reference>
<evidence type="ECO:0000313" key="4">
    <source>
        <dbReference type="Proteomes" id="UP000028834"/>
    </source>
</evidence>
<feature type="compositionally biased region" description="Polar residues" evidence="1">
    <location>
        <begin position="304"/>
        <end position="318"/>
    </location>
</feature>
<proteinExistence type="predicted"/>
<name>A0A086LU74_TOXGO</name>
<protein>
    <submittedName>
        <fullName evidence="3">Toxoplasma gondii family A protein</fullName>
    </submittedName>
</protein>
<feature type="region of interest" description="Disordered" evidence="1">
    <location>
        <begin position="163"/>
        <end position="358"/>
    </location>
</feature>
<evidence type="ECO:0000313" key="3">
    <source>
        <dbReference type="EMBL" id="KFG60192.1"/>
    </source>
</evidence>